<dbReference type="EMBL" id="BK015988">
    <property type="protein sequence ID" value="DAF88583.1"/>
    <property type="molecule type" value="Genomic_DNA"/>
</dbReference>
<evidence type="ECO:0000313" key="1">
    <source>
        <dbReference type="EMBL" id="DAF88583.1"/>
    </source>
</evidence>
<reference evidence="1" key="1">
    <citation type="journal article" date="2021" name="Proc. Natl. Acad. Sci. U.S.A.">
        <title>A Catalog of Tens of Thousands of Viruses from Human Metagenomes Reveals Hidden Associations with Chronic Diseases.</title>
        <authorList>
            <person name="Tisza M.J."/>
            <person name="Buck C.B."/>
        </authorList>
    </citation>
    <scope>NUCLEOTIDE SEQUENCE</scope>
    <source>
        <strain evidence="1">Ctqzz19</strain>
    </source>
</reference>
<proteinExistence type="predicted"/>
<name>A0A8S5U2B0_9CAUD</name>
<organism evidence="1">
    <name type="scientific">Siphoviridae sp. ctqzz19</name>
    <dbReference type="NCBI Taxonomy" id="2825682"/>
    <lineage>
        <taxon>Viruses</taxon>
        <taxon>Duplodnaviria</taxon>
        <taxon>Heunggongvirae</taxon>
        <taxon>Uroviricota</taxon>
        <taxon>Caudoviricetes</taxon>
    </lineage>
</organism>
<protein>
    <submittedName>
        <fullName evidence="1">Uncharacterized protein</fullName>
    </submittedName>
</protein>
<sequence length="47" mass="5562">MEFYPAFFHKSSTVEWYLNGCVYILKRRFKKVLANNATLPVIIILLL</sequence>
<accession>A0A8S5U2B0</accession>